<dbReference type="Pfam" id="PF00126">
    <property type="entry name" value="HTH_1"/>
    <property type="match status" value="1"/>
</dbReference>
<proteinExistence type="inferred from homology"/>
<evidence type="ECO:0000259" key="5">
    <source>
        <dbReference type="PROSITE" id="PS50931"/>
    </source>
</evidence>
<evidence type="ECO:0000256" key="4">
    <source>
        <dbReference type="ARBA" id="ARBA00023163"/>
    </source>
</evidence>
<protein>
    <submittedName>
        <fullName evidence="6">LysR family transcriptional regulator</fullName>
    </submittedName>
</protein>
<evidence type="ECO:0000313" key="6">
    <source>
        <dbReference type="EMBL" id="QFQ90846.1"/>
    </source>
</evidence>
<dbReference type="AlphaFoldDB" id="A0A5P8JP03"/>
<dbReference type="GO" id="GO:0003677">
    <property type="term" value="F:DNA binding"/>
    <property type="evidence" value="ECO:0007669"/>
    <property type="project" value="UniProtKB-KW"/>
</dbReference>
<keyword evidence="2" id="KW-0805">Transcription regulation</keyword>
<accession>A0A5P8JP03</accession>
<dbReference type="SUPFAM" id="SSF46785">
    <property type="entry name" value="Winged helix' DNA-binding domain"/>
    <property type="match status" value="1"/>
</dbReference>
<keyword evidence="4" id="KW-0804">Transcription</keyword>
<dbReference type="PANTHER" id="PTHR30419:SF8">
    <property type="entry name" value="NITROGEN ASSIMILATION TRANSCRIPTIONAL ACTIVATOR-RELATED"/>
    <property type="match status" value="1"/>
</dbReference>
<comment type="similarity">
    <text evidence="1">Belongs to the LysR transcriptional regulatory family.</text>
</comment>
<dbReference type="InterPro" id="IPR036390">
    <property type="entry name" value="WH_DNA-bd_sf"/>
</dbReference>
<dbReference type="InterPro" id="IPR036388">
    <property type="entry name" value="WH-like_DNA-bd_sf"/>
</dbReference>
<dbReference type="EMBL" id="CP045068">
    <property type="protein sequence ID" value="QFQ90846.1"/>
    <property type="molecule type" value="Genomic_DNA"/>
</dbReference>
<dbReference type="PROSITE" id="PS50931">
    <property type="entry name" value="HTH_LYSR"/>
    <property type="match status" value="1"/>
</dbReference>
<dbReference type="CDD" id="cd05466">
    <property type="entry name" value="PBP2_LTTR_substrate"/>
    <property type="match status" value="1"/>
</dbReference>
<dbReference type="GO" id="GO:0005829">
    <property type="term" value="C:cytosol"/>
    <property type="evidence" value="ECO:0007669"/>
    <property type="project" value="TreeGrafter"/>
</dbReference>
<dbReference type="Proteomes" id="UP000388452">
    <property type="component" value="Chromosome"/>
</dbReference>
<feature type="domain" description="HTH lysR-type" evidence="5">
    <location>
        <begin position="24"/>
        <end position="81"/>
    </location>
</feature>
<dbReference type="InterPro" id="IPR005119">
    <property type="entry name" value="LysR_subst-bd"/>
</dbReference>
<evidence type="ECO:0000256" key="3">
    <source>
        <dbReference type="ARBA" id="ARBA00023125"/>
    </source>
</evidence>
<evidence type="ECO:0000256" key="2">
    <source>
        <dbReference type="ARBA" id="ARBA00023015"/>
    </source>
</evidence>
<dbReference type="InterPro" id="IPR000847">
    <property type="entry name" value="LysR_HTH_N"/>
</dbReference>
<reference evidence="6 7" key="1">
    <citation type="submission" date="2019-10" db="EMBL/GenBank/DDBJ databases">
        <title>Genome sequencing of Lactobacillus manihotivorans.</title>
        <authorList>
            <person name="Kim K."/>
        </authorList>
    </citation>
    <scope>NUCLEOTIDE SEQUENCE [LARGE SCALE GENOMIC DNA]</scope>
    <source>
        <strain evidence="6 7">LM010</strain>
    </source>
</reference>
<gene>
    <name evidence="6" type="ORF">LM010_05165</name>
</gene>
<dbReference type="SUPFAM" id="SSF53850">
    <property type="entry name" value="Periplasmic binding protein-like II"/>
    <property type="match status" value="1"/>
</dbReference>
<dbReference type="InterPro" id="IPR050950">
    <property type="entry name" value="HTH-type_LysR_regulators"/>
</dbReference>
<keyword evidence="3" id="KW-0238">DNA-binding</keyword>
<dbReference type="Pfam" id="PF03466">
    <property type="entry name" value="LysR_substrate"/>
    <property type="match status" value="1"/>
</dbReference>
<dbReference type="Gene3D" id="3.40.190.290">
    <property type="match status" value="1"/>
</dbReference>
<dbReference type="PANTHER" id="PTHR30419">
    <property type="entry name" value="HTH-TYPE TRANSCRIPTIONAL REGULATOR YBHD"/>
    <property type="match status" value="1"/>
</dbReference>
<name>A0A5P8JP03_9LACO</name>
<evidence type="ECO:0000256" key="1">
    <source>
        <dbReference type="ARBA" id="ARBA00009437"/>
    </source>
</evidence>
<dbReference type="Gene3D" id="1.10.10.10">
    <property type="entry name" value="Winged helix-like DNA-binding domain superfamily/Winged helix DNA-binding domain"/>
    <property type="match status" value="1"/>
</dbReference>
<organism evidence="6 7">
    <name type="scientific">Lacticaseibacillus manihotivorans</name>
    <dbReference type="NCBI Taxonomy" id="88233"/>
    <lineage>
        <taxon>Bacteria</taxon>
        <taxon>Bacillati</taxon>
        <taxon>Bacillota</taxon>
        <taxon>Bacilli</taxon>
        <taxon>Lactobacillales</taxon>
        <taxon>Lactobacillaceae</taxon>
        <taxon>Lacticaseibacillus</taxon>
    </lineage>
</organism>
<dbReference type="GO" id="GO:0003700">
    <property type="term" value="F:DNA-binding transcription factor activity"/>
    <property type="evidence" value="ECO:0007669"/>
    <property type="project" value="InterPro"/>
</dbReference>
<sequence length="325" mass="36343">MLAGLCQNRHTRRKGGSIMALFDRENQLIQILESLSRTGNISQTASELFMTQPTVSKIIRTQEKEFNCEFIDRTAHPLKLTYAGEYYLNKIRQLAQSYQTLSHDLQTYAQDAHGHISIGVNSSLAQVVLPELLPLFHQRFPQVGIQLRELDSTVLQQAVQNGELDVYIGVTPAYNAALAYRHLYNDGGALILPKRMQPKVMPDLPIVNVAPFVNGQDFICETPESDFQRNVDGYLTKYHIAPSTVLQTPNLTTACALACAGLGTTIIPHSMPVHYLKDQAVCVLPIAESAFQTAVEIVYNQERHLTSPIQAFIDLAIQHYHEISE</sequence>
<evidence type="ECO:0000313" key="7">
    <source>
        <dbReference type="Proteomes" id="UP000388452"/>
    </source>
</evidence>